<feature type="signal peptide" evidence="3">
    <location>
        <begin position="1"/>
        <end position="29"/>
    </location>
</feature>
<dbReference type="SUPFAM" id="SSF82171">
    <property type="entry name" value="DPP6 N-terminal domain-like"/>
    <property type="match status" value="1"/>
</dbReference>
<evidence type="ECO:0008006" key="6">
    <source>
        <dbReference type="Google" id="ProtNLM"/>
    </source>
</evidence>
<feature type="chain" id="PRO_5038679058" description="WD40 repeat protein" evidence="3">
    <location>
        <begin position="30"/>
        <end position="358"/>
    </location>
</feature>
<dbReference type="Proteomes" id="UP000540506">
    <property type="component" value="Unassembled WGS sequence"/>
</dbReference>
<dbReference type="Pfam" id="PF07676">
    <property type="entry name" value="PD40"/>
    <property type="match status" value="1"/>
</dbReference>
<feature type="compositionally biased region" description="Low complexity" evidence="2">
    <location>
        <begin position="36"/>
        <end position="90"/>
    </location>
</feature>
<dbReference type="PANTHER" id="PTHR36842">
    <property type="entry name" value="PROTEIN TOLB HOMOLOG"/>
    <property type="match status" value="1"/>
</dbReference>
<accession>A0A7W7VV25</accession>
<dbReference type="EMBL" id="JACHJV010000001">
    <property type="protein sequence ID" value="MBB4923952.1"/>
    <property type="molecule type" value="Genomic_DNA"/>
</dbReference>
<dbReference type="InterPro" id="IPR011659">
    <property type="entry name" value="WD40"/>
</dbReference>
<dbReference type="RefSeq" id="WP_184935978.1">
    <property type="nucleotide sequence ID" value="NZ_JACHJV010000001.1"/>
</dbReference>
<dbReference type="Gene3D" id="2.120.10.30">
    <property type="entry name" value="TolB, C-terminal domain"/>
    <property type="match status" value="2"/>
</dbReference>
<dbReference type="PANTHER" id="PTHR36842:SF1">
    <property type="entry name" value="PROTEIN TOLB"/>
    <property type="match status" value="1"/>
</dbReference>
<comment type="similarity">
    <text evidence="1">Belongs to the TolB family.</text>
</comment>
<feature type="compositionally biased region" description="Polar residues" evidence="2">
    <location>
        <begin position="91"/>
        <end position="100"/>
    </location>
</feature>
<comment type="caution">
    <text evidence="4">The sequence shown here is derived from an EMBL/GenBank/DDBJ whole genome shotgun (WGS) entry which is preliminary data.</text>
</comment>
<feature type="region of interest" description="Disordered" evidence="2">
    <location>
        <begin position="33"/>
        <end position="104"/>
    </location>
</feature>
<gene>
    <name evidence="4" type="ORF">FHR34_002945</name>
</gene>
<name>A0A7W7VV25_KITKI</name>
<keyword evidence="3" id="KW-0732">Signal</keyword>
<dbReference type="InterPro" id="IPR011042">
    <property type="entry name" value="6-blade_b-propeller_TolB-like"/>
</dbReference>
<proteinExistence type="inferred from homology"/>
<protein>
    <recommendedName>
        <fullName evidence="6">WD40 repeat protein</fullName>
    </recommendedName>
</protein>
<evidence type="ECO:0000313" key="4">
    <source>
        <dbReference type="EMBL" id="MBB4923952.1"/>
    </source>
</evidence>
<organism evidence="4 5">
    <name type="scientific">Kitasatospora kifunensis</name>
    <name type="common">Streptomyces kifunensis</name>
    <dbReference type="NCBI Taxonomy" id="58351"/>
    <lineage>
        <taxon>Bacteria</taxon>
        <taxon>Bacillati</taxon>
        <taxon>Actinomycetota</taxon>
        <taxon>Actinomycetes</taxon>
        <taxon>Kitasatosporales</taxon>
        <taxon>Streptomycetaceae</taxon>
        <taxon>Kitasatospora</taxon>
    </lineage>
</organism>
<keyword evidence="5" id="KW-1185">Reference proteome</keyword>
<dbReference type="AlphaFoldDB" id="A0A7W7VV25"/>
<dbReference type="PROSITE" id="PS51257">
    <property type="entry name" value="PROKAR_LIPOPROTEIN"/>
    <property type="match status" value="1"/>
</dbReference>
<evidence type="ECO:0000256" key="1">
    <source>
        <dbReference type="ARBA" id="ARBA00009820"/>
    </source>
</evidence>
<reference evidence="4 5" key="1">
    <citation type="submission" date="2020-08" db="EMBL/GenBank/DDBJ databases">
        <title>Sequencing the genomes of 1000 actinobacteria strains.</title>
        <authorList>
            <person name="Klenk H.-P."/>
        </authorList>
    </citation>
    <scope>NUCLEOTIDE SEQUENCE [LARGE SCALE GENOMIC DNA]</scope>
    <source>
        <strain evidence="4 5">DSM 41654</strain>
    </source>
</reference>
<evidence type="ECO:0000256" key="2">
    <source>
        <dbReference type="SAM" id="MobiDB-lite"/>
    </source>
</evidence>
<evidence type="ECO:0000313" key="5">
    <source>
        <dbReference type="Proteomes" id="UP000540506"/>
    </source>
</evidence>
<evidence type="ECO:0000256" key="3">
    <source>
        <dbReference type="SAM" id="SignalP"/>
    </source>
</evidence>
<sequence length="358" mass="35700">MAARHRRRPASTVALAAALSVGAVMLLSACGPDEVASTSSAATPTQGASAPAAAPSHPGTASAPSAAPTAKRSTPGAPSSGASISPDPSGTVHTPLTVSDGSPRVLMNGTAVDFHTPVRDLTWSPDGSKAAFVNGSGSLVVANPDGSGQVTVARNPGGQTWSHPSWQVNPAATADGVPARNNLIFTIDQGGSTHLATVSATASGATPTTLDLSAGIDDPAVPQSANSWANTAGPHGSTTVYENTGDGKIYIRDDYTREQTRALTAGSQPALAPDASAVVFVRSSGGHDHLFEMSLNQQNPTAKDLTPNATTDYTEPALSPDGKVIAARTPAGIVALPADGSAAPTPAVTAVGLPAYRA</sequence>